<gene>
    <name evidence="3" type="ORF">ABLV49_10315</name>
</gene>
<proteinExistence type="predicted"/>
<dbReference type="InterPro" id="IPR010982">
    <property type="entry name" value="Lambda_DNA-bd_dom_sf"/>
</dbReference>
<name>A0AAU7LX10_9BURK</name>
<dbReference type="SUPFAM" id="SSF47413">
    <property type="entry name" value="lambda repressor-like DNA-binding domains"/>
    <property type="match status" value="1"/>
</dbReference>
<accession>A0AAU7LX10</accession>
<dbReference type="GO" id="GO:0003677">
    <property type="term" value="F:DNA binding"/>
    <property type="evidence" value="ECO:0007669"/>
    <property type="project" value="UniProtKB-KW"/>
</dbReference>
<dbReference type="EMBL" id="CP157675">
    <property type="protein sequence ID" value="XBP72165.1"/>
    <property type="molecule type" value="Genomic_DNA"/>
</dbReference>
<evidence type="ECO:0000259" key="2">
    <source>
        <dbReference type="PROSITE" id="PS50943"/>
    </source>
</evidence>
<dbReference type="RefSeq" id="WP_349281513.1">
    <property type="nucleotide sequence ID" value="NZ_CBCSCU010000030.1"/>
</dbReference>
<evidence type="ECO:0000313" key="3">
    <source>
        <dbReference type="EMBL" id="XBP72165.1"/>
    </source>
</evidence>
<dbReference type="PANTHER" id="PTHR36924:SF1">
    <property type="entry name" value="ANTITOXIN HIGA-1"/>
    <property type="match status" value="1"/>
</dbReference>
<dbReference type="Pfam" id="PF01381">
    <property type="entry name" value="HTH_3"/>
    <property type="match status" value="1"/>
</dbReference>
<reference evidence="3" key="1">
    <citation type="submission" date="2024-05" db="EMBL/GenBank/DDBJ databases">
        <authorList>
            <person name="Bunk B."/>
            <person name="Swiderski J."/>
            <person name="Sproer C."/>
            <person name="Thiel V."/>
        </authorList>
    </citation>
    <scope>NUCLEOTIDE SEQUENCE</scope>
    <source>
        <strain evidence="3">DSM 17735</strain>
    </source>
</reference>
<feature type="domain" description="HTH cro/C1-type" evidence="2">
    <location>
        <begin position="34"/>
        <end position="89"/>
    </location>
</feature>
<dbReference type="NCBIfam" id="TIGR02607">
    <property type="entry name" value="antidote_HigA"/>
    <property type="match status" value="1"/>
</dbReference>
<keyword evidence="1" id="KW-0238">DNA-binding</keyword>
<dbReference type="PROSITE" id="PS50943">
    <property type="entry name" value="HTH_CROC1"/>
    <property type="match status" value="1"/>
</dbReference>
<dbReference type="InterPro" id="IPR013430">
    <property type="entry name" value="Toxin_antidote_HigA"/>
</dbReference>
<dbReference type="AlphaFoldDB" id="A0AAU7LX10"/>
<dbReference type="SMART" id="SM00530">
    <property type="entry name" value="HTH_XRE"/>
    <property type="match status" value="1"/>
</dbReference>
<sequence>MQTRSMQAQRETHARAYAPAGVPLRAPWHPGLFLRRYFLAPMGLSQTDAARVLGVSRRRLHEIVQGHRSMTPDTAIRCALAFGTDAAFWLAMQAAWDNFHAWKVLRQQSRLVAGVPAHQGLPMRWVAPSSRFSSRLSGPQ</sequence>
<evidence type="ECO:0000256" key="1">
    <source>
        <dbReference type="ARBA" id="ARBA00023125"/>
    </source>
</evidence>
<dbReference type="InterPro" id="IPR001387">
    <property type="entry name" value="Cro/C1-type_HTH"/>
</dbReference>
<dbReference type="Gene3D" id="1.10.260.40">
    <property type="entry name" value="lambda repressor-like DNA-binding domains"/>
    <property type="match status" value="1"/>
</dbReference>
<protein>
    <submittedName>
        <fullName evidence="3">HigA family addiction module antitoxin</fullName>
    </submittedName>
</protein>
<dbReference type="PANTHER" id="PTHR36924">
    <property type="entry name" value="ANTITOXIN HIGA-1"/>
    <property type="match status" value="1"/>
</dbReference>
<organism evidence="3">
    <name type="scientific">Polaromonas hydrogenivorans</name>
    <dbReference type="NCBI Taxonomy" id="335476"/>
    <lineage>
        <taxon>Bacteria</taxon>
        <taxon>Pseudomonadati</taxon>
        <taxon>Pseudomonadota</taxon>
        <taxon>Betaproteobacteria</taxon>
        <taxon>Burkholderiales</taxon>
        <taxon>Comamonadaceae</taxon>
        <taxon>Polaromonas</taxon>
    </lineage>
</organism>
<dbReference type="CDD" id="cd00093">
    <property type="entry name" value="HTH_XRE"/>
    <property type="match status" value="1"/>
</dbReference>